<dbReference type="GeneID" id="29079849"/>
<comment type="similarity">
    <text evidence="1">Belongs to the dUTPase family.</text>
</comment>
<evidence type="ECO:0000256" key="4">
    <source>
        <dbReference type="ARBA" id="ARBA00023080"/>
    </source>
</evidence>
<keyword evidence="4" id="KW-0546">Nucleotide metabolism</keyword>
<feature type="region of interest" description="Disordered" evidence="5">
    <location>
        <begin position="138"/>
        <end position="160"/>
    </location>
</feature>
<dbReference type="PROSITE" id="PS51257">
    <property type="entry name" value="PROKAR_LIPOPROTEIN"/>
    <property type="match status" value="1"/>
</dbReference>
<dbReference type="NCBIfam" id="TIGR00576">
    <property type="entry name" value="dut"/>
    <property type="match status" value="1"/>
</dbReference>
<dbReference type="InterPro" id="IPR033704">
    <property type="entry name" value="dUTPase_trimeric"/>
</dbReference>
<organism evidence="7 8">
    <name type="scientific">Pseudomonas phage NP1</name>
    <dbReference type="NCBI Taxonomy" id="1844477"/>
    <lineage>
        <taxon>Viruses</taxon>
        <taxon>Duplodnaviria</taxon>
        <taxon>Heunggongvirae</taxon>
        <taxon>Uroviricota</taxon>
        <taxon>Caudoviricetes</taxon>
        <taxon>Queuovirinae</taxon>
        <taxon>Nipunavirus</taxon>
        <taxon>Nipunavirus quinobequin</taxon>
        <taxon>Nipunavirus NP1</taxon>
    </lineage>
</organism>
<dbReference type="KEGG" id="vg:29079849"/>
<dbReference type="PANTHER" id="PTHR11241:SF0">
    <property type="entry name" value="DEOXYURIDINE 5'-TRIPHOSPHATE NUCLEOTIDOHYDROLASE"/>
    <property type="match status" value="1"/>
</dbReference>
<evidence type="ECO:0000256" key="5">
    <source>
        <dbReference type="SAM" id="MobiDB-lite"/>
    </source>
</evidence>
<dbReference type="SUPFAM" id="SSF51283">
    <property type="entry name" value="dUTPase-like"/>
    <property type="match status" value="1"/>
</dbReference>
<dbReference type="InterPro" id="IPR008181">
    <property type="entry name" value="dUTPase"/>
</dbReference>
<dbReference type="GO" id="GO:0000287">
    <property type="term" value="F:magnesium ion binding"/>
    <property type="evidence" value="ECO:0007669"/>
    <property type="project" value="InterPro"/>
</dbReference>
<evidence type="ECO:0000313" key="8">
    <source>
        <dbReference type="Proteomes" id="UP000202195"/>
    </source>
</evidence>
<dbReference type="OrthoDB" id="12539at10239"/>
<name>A0A172PZW2_9CAUD</name>
<proteinExistence type="inferred from homology"/>
<dbReference type="GO" id="GO:0046081">
    <property type="term" value="P:dUTP catabolic process"/>
    <property type="evidence" value="ECO:0007669"/>
    <property type="project" value="InterPro"/>
</dbReference>
<dbReference type="GO" id="GO:0004170">
    <property type="term" value="F:dUTP diphosphatase activity"/>
    <property type="evidence" value="ECO:0007669"/>
    <property type="project" value="UniProtKB-EC"/>
</dbReference>
<protein>
    <recommendedName>
        <fullName evidence="2">dUTP diphosphatase</fullName>
        <ecNumber evidence="2">3.6.1.23</ecNumber>
    </recommendedName>
</protein>
<evidence type="ECO:0000256" key="2">
    <source>
        <dbReference type="ARBA" id="ARBA00012379"/>
    </source>
</evidence>
<dbReference type="Gene3D" id="2.70.40.10">
    <property type="match status" value="1"/>
</dbReference>
<dbReference type="Pfam" id="PF00692">
    <property type="entry name" value="dUTPase"/>
    <property type="match status" value="1"/>
</dbReference>
<evidence type="ECO:0000259" key="6">
    <source>
        <dbReference type="Pfam" id="PF00692"/>
    </source>
</evidence>
<dbReference type="NCBIfam" id="NF001862">
    <property type="entry name" value="PRK00601.1"/>
    <property type="match status" value="1"/>
</dbReference>
<dbReference type="GO" id="GO:0006226">
    <property type="term" value="P:dUMP biosynthetic process"/>
    <property type="evidence" value="ECO:0007669"/>
    <property type="project" value="InterPro"/>
</dbReference>
<dbReference type="InterPro" id="IPR036157">
    <property type="entry name" value="dUTPase-like_sf"/>
</dbReference>
<reference evidence="7 8" key="1">
    <citation type="submission" date="2016-04" db="EMBL/GenBank/DDBJ databases">
        <title>NP1 phage genome sequence analysis.</title>
        <authorList>
            <person name="Chaudhry W.N."/>
        </authorList>
    </citation>
    <scope>NUCLEOTIDE SEQUENCE [LARGE SCALE GENOMIC DNA]</scope>
</reference>
<evidence type="ECO:0000313" key="7">
    <source>
        <dbReference type="EMBL" id="AND74905.1"/>
    </source>
</evidence>
<evidence type="ECO:0000256" key="1">
    <source>
        <dbReference type="ARBA" id="ARBA00006581"/>
    </source>
</evidence>
<dbReference type="EMBL" id="KX129925">
    <property type="protein sequence ID" value="AND74905.1"/>
    <property type="molecule type" value="Genomic_DNA"/>
</dbReference>
<dbReference type="PANTHER" id="PTHR11241">
    <property type="entry name" value="DEOXYURIDINE 5'-TRIPHOSPHATE NUCLEOTIDOHYDROLASE"/>
    <property type="match status" value="1"/>
</dbReference>
<dbReference type="EC" id="3.6.1.23" evidence="2"/>
<accession>A0A172PZW2</accession>
<evidence type="ECO:0000256" key="3">
    <source>
        <dbReference type="ARBA" id="ARBA00022801"/>
    </source>
</evidence>
<keyword evidence="3 7" id="KW-0378">Hydrolase</keyword>
<dbReference type="InterPro" id="IPR029054">
    <property type="entry name" value="dUTPase-like"/>
</dbReference>
<sequence>MKLNVKALHPDAIVPQYATVGAACFDLHALMFPADESYAHVNPGTPTVIRTGLAFEIPDGYVMLIFSRSGHGFKNDIRLANCVGVIDSDYRGEVQVKLTNDNSDGNFLTVKHGDRIAQAMIVPVERVELVQVDELSSTERGEGGFGSTGTERKFFGMPQE</sequence>
<keyword evidence="8" id="KW-1185">Reference proteome</keyword>
<dbReference type="Proteomes" id="UP000202195">
    <property type="component" value="Segment"/>
</dbReference>
<dbReference type="CDD" id="cd07557">
    <property type="entry name" value="trimeric_dUTPase"/>
    <property type="match status" value="1"/>
</dbReference>
<feature type="domain" description="dUTPase-like" evidence="6">
    <location>
        <begin position="12"/>
        <end position="149"/>
    </location>
</feature>
<dbReference type="RefSeq" id="YP_009285866.1">
    <property type="nucleotide sequence ID" value="NC_031058.1"/>
</dbReference>